<protein>
    <submittedName>
        <fullName evidence="2">Uncharacterized protein</fullName>
    </submittedName>
</protein>
<evidence type="ECO:0000313" key="2">
    <source>
        <dbReference type="EMBL" id="SAK99781.1"/>
    </source>
</evidence>
<keyword evidence="3" id="KW-1185">Reference proteome</keyword>
<comment type="caution">
    <text evidence="2">The sequence shown here is derived from an EMBL/GenBank/DDBJ whole genome shotgun (WGS) entry which is preliminary data.</text>
</comment>
<dbReference type="EMBL" id="FCOB02000041">
    <property type="protein sequence ID" value="SAK99781.1"/>
    <property type="molecule type" value="Genomic_DNA"/>
</dbReference>
<evidence type="ECO:0000256" key="1">
    <source>
        <dbReference type="SAM" id="Phobius"/>
    </source>
</evidence>
<feature type="transmembrane region" description="Helical" evidence="1">
    <location>
        <begin position="57"/>
        <end position="80"/>
    </location>
</feature>
<gene>
    <name evidence="2" type="ORF">AWB83_06144</name>
</gene>
<proteinExistence type="predicted"/>
<keyword evidence="1" id="KW-0812">Transmembrane</keyword>
<keyword evidence="1" id="KW-1133">Transmembrane helix</keyword>
<organism evidence="2 3">
    <name type="scientific">Caballeronia ptereochthonis</name>
    <dbReference type="NCBI Taxonomy" id="1777144"/>
    <lineage>
        <taxon>Bacteria</taxon>
        <taxon>Pseudomonadati</taxon>
        <taxon>Pseudomonadota</taxon>
        <taxon>Betaproteobacteria</taxon>
        <taxon>Burkholderiales</taxon>
        <taxon>Burkholderiaceae</taxon>
        <taxon>Caballeronia</taxon>
    </lineage>
</organism>
<keyword evidence="1" id="KW-0472">Membrane</keyword>
<reference evidence="2" key="1">
    <citation type="submission" date="2016-01" db="EMBL/GenBank/DDBJ databases">
        <authorList>
            <person name="Peeters C."/>
        </authorList>
    </citation>
    <scope>NUCLEOTIDE SEQUENCE [LARGE SCALE GENOMIC DNA]</scope>
    <source>
        <strain evidence="2">LMG 29326</strain>
    </source>
</reference>
<dbReference type="STRING" id="1777144.AWB83_06144"/>
<accession>A0A158DYQ7</accession>
<feature type="transmembrane region" description="Helical" evidence="1">
    <location>
        <begin position="25"/>
        <end position="45"/>
    </location>
</feature>
<dbReference type="AlphaFoldDB" id="A0A158DYQ7"/>
<evidence type="ECO:0000313" key="3">
    <source>
        <dbReference type="Proteomes" id="UP000054978"/>
    </source>
</evidence>
<sequence>MVRHPPPPQYGQVSMTKGTEMKHRFWSAYTVLVVALLLSGGVARADDHQCSNATLRGTYAFAAHGSLVGIIVGGMIYPYASPQLIDGVAVQTFDGKGSFTRKDFLMNTGMARPGAVNSAGFAQGQTGAYQVNSDCTGSMHIEFPGAPEAGAILDVQIVVERDGRVVRGVLSREQVPGSMPSGNGTPCGSPCLLAPQISLEGTRGDFDGGR</sequence>
<name>A0A158DYQ7_9BURK</name>
<dbReference type="Proteomes" id="UP000054978">
    <property type="component" value="Unassembled WGS sequence"/>
</dbReference>